<accession>A0A0M2UUU1</accession>
<evidence type="ECO:0000313" key="2">
    <source>
        <dbReference type="Proteomes" id="UP000034954"/>
    </source>
</evidence>
<reference evidence="1 2" key="1">
    <citation type="journal article" date="2013" name="BMC Microbiol.">
        <title>Identification of the type II cytochrome c maturation pathway in anammox bacteria by comparative genomics.</title>
        <authorList>
            <person name="Ferousi C."/>
            <person name="Speth D.R."/>
            <person name="Reimann J."/>
            <person name="Op den Camp H.J."/>
            <person name="Allen J.W."/>
            <person name="Keltjens J.T."/>
            <person name="Jetten M.S."/>
        </authorList>
    </citation>
    <scope>NUCLEOTIDE SEQUENCE [LARGE SCALE GENOMIC DNA]</scope>
    <source>
        <strain evidence="1">RU1</strain>
    </source>
</reference>
<organism evidence="1 2">
    <name type="scientific">Candidatus Brocadia fulgida</name>
    <dbReference type="NCBI Taxonomy" id="380242"/>
    <lineage>
        <taxon>Bacteria</taxon>
        <taxon>Pseudomonadati</taxon>
        <taxon>Planctomycetota</taxon>
        <taxon>Candidatus Brocadiia</taxon>
        <taxon>Candidatus Brocadiales</taxon>
        <taxon>Candidatus Brocadiaceae</taxon>
        <taxon>Candidatus Brocadia</taxon>
    </lineage>
</organism>
<keyword evidence="2" id="KW-1185">Reference proteome</keyword>
<sequence>MGWHGQAVLVRVFIIPFMLDDYNGQSWLVYSNLKMDA</sequence>
<protein>
    <submittedName>
        <fullName evidence="1">Uncharacterized protein</fullName>
    </submittedName>
</protein>
<gene>
    <name evidence="1" type="ORF">BROFUL_03064</name>
</gene>
<proteinExistence type="predicted"/>
<dbReference type="AlphaFoldDB" id="A0A0M2UUU1"/>
<evidence type="ECO:0000313" key="1">
    <source>
        <dbReference type="EMBL" id="KKO18254.1"/>
    </source>
</evidence>
<comment type="caution">
    <text evidence="1">The sequence shown here is derived from an EMBL/GenBank/DDBJ whole genome shotgun (WGS) entry which is preliminary data.</text>
</comment>
<name>A0A0M2UUU1_9BACT</name>
<dbReference type="EMBL" id="LAQJ01000284">
    <property type="protein sequence ID" value="KKO18254.1"/>
    <property type="molecule type" value="Genomic_DNA"/>
</dbReference>
<dbReference type="Proteomes" id="UP000034954">
    <property type="component" value="Unassembled WGS sequence"/>
</dbReference>